<comment type="caution">
    <text evidence="1">The sequence shown here is derived from an EMBL/GenBank/DDBJ whole genome shotgun (WGS) entry which is preliminary data.</text>
</comment>
<organism evidence="1 3">
    <name type="scientific">Streptomyces flavofungini</name>
    <dbReference type="NCBI Taxonomy" id="68200"/>
    <lineage>
        <taxon>Bacteria</taxon>
        <taxon>Bacillati</taxon>
        <taxon>Actinomycetota</taxon>
        <taxon>Actinomycetes</taxon>
        <taxon>Kitasatosporales</taxon>
        <taxon>Streptomycetaceae</taxon>
        <taxon>Streptomyces</taxon>
    </lineage>
</organism>
<dbReference type="EMBL" id="JAEKOZ010000032">
    <property type="protein sequence ID" value="MBJ3811970.1"/>
    <property type="molecule type" value="Genomic_DNA"/>
</dbReference>
<keyword evidence="3" id="KW-1185">Reference proteome</keyword>
<sequence>MGLTICNRFHTRVSVSIGFYDNTCLYNTGPHIMGWWNLDPGRCALVYANRVNQYGRMWFFVGEAANNGPVWAGEYVTQVPDQAFNRCWRPSGSGGRPRGFRLFDVGDNENFTLNLTG</sequence>
<accession>A0ABS0XBH8</accession>
<dbReference type="Proteomes" id="UP000634780">
    <property type="component" value="Unassembled WGS sequence"/>
</dbReference>
<dbReference type="Pfam" id="PF06282">
    <property type="entry name" value="DUF1036"/>
    <property type="match status" value="1"/>
</dbReference>
<evidence type="ECO:0000313" key="3">
    <source>
        <dbReference type="Proteomes" id="UP000634780"/>
    </source>
</evidence>
<dbReference type="EMBL" id="JAEKOZ010000016">
    <property type="protein sequence ID" value="MBJ3810346.1"/>
    <property type="molecule type" value="Genomic_DNA"/>
</dbReference>
<evidence type="ECO:0000313" key="2">
    <source>
        <dbReference type="EMBL" id="MBJ3811970.1"/>
    </source>
</evidence>
<evidence type="ECO:0000313" key="1">
    <source>
        <dbReference type="EMBL" id="MBJ3810346.1"/>
    </source>
</evidence>
<protein>
    <submittedName>
        <fullName evidence="1">DUF1036 domain-containing protein</fullName>
    </submittedName>
</protein>
<dbReference type="InterPro" id="IPR009380">
    <property type="entry name" value="DUF1036"/>
</dbReference>
<dbReference type="RefSeq" id="WP_190114901.1">
    <property type="nucleotide sequence ID" value="NZ_BMVR01000003.1"/>
</dbReference>
<name>A0ABS0XBH8_9ACTN</name>
<proteinExistence type="predicted"/>
<gene>
    <name evidence="1" type="ORF">JGB26_25080</name>
    <name evidence="2" type="ORF">JGB26_33640</name>
</gene>
<reference evidence="1 3" key="1">
    <citation type="submission" date="2020-12" db="EMBL/GenBank/DDBJ databases">
        <title>Streptomyces typhae sp. nov., a novel endophytic actinomycete isolated from the root of cattail pollen (Typha angustifolia L.).</title>
        <authorList>
            <person name="Peng C."/>
            <person name="Liu C."/>
        </authorList>
    </citation>
    <scope>NUCLEOTIDE SEQUENCE [LARGE SCALE GENOMIC DNA]</scope>
    <source>
        <strain evidence="1 3">JCM 4753</strain>
    </source>
</reference>